<protein>
    <submittedName>
        <fullName evidence="1">Uncharacterized protein</fullName>
    </submittedName>
</protein>
<comment type="caution">
    <text evidence="1">The sequence shown here is derived from an EMBL/GenBank/DDBJ whole genome shotgun (WGS) entry which is preliminary data.</text>
</comment>
<evidence type="ECO:0000313" key="2">
    <source>
        <dbReference type="Proteomes" id="UP000070186"/>
    </source>
</evidence>
<name>A0A133XNB4_9RHOO</name>
<organism evidence="1 2">
    <name type="scientific">Dechloromonas denitrificans</name>
    <dbReference type="NCBI Taxonomy" id="281362"/>
    <lineage>
        <taxon>Bacteria</taxon>
        <taxon>Pseudomonadati</taxon>
        <taxon>Pseudomonadota</taxon>
        <taxon>Betaproteobacteria</taxon>
        <taxon>Rhodocyclales</taxon>
        <taxon>Azonexaceae</taxon>
        <taxon>Dechloromonas</taxon>
    </lineage>
</organism>
<evidence type="ECO:0000313" key="1">
    <source>
        <dbReference type="EMBL" id="KXB32433.1"/>
    </source>
</evidence>
<dbReference type="STRING" id="281362.AT959_01730"/>
<dbReference type="AlphaFoldDB" id="A0A133XNB4"/>
<keyword evidence="2" id="KW-1185">Reference proteome</keyword>
<sequence length="114" mass="12984">MTTSNLDGQLQDRLAQRRFRTNQQNRRRSLTNTERCFLQPGQITGFLRLDQAKAGRIKACLTVAENIHLQTKRLAQIGLSTQFTKTQSLSIAGQCKQQNRQGIVKSQTIQRETP</sequence>
<accession>A0A133XNB4</accession>
<gene>
    <name evidence="1" type="ORF">AT959_01730</name>
</gene>
<proteinExistence type="predicted"/>
<dbReference type="Proteomes" id="UP000070186">
    <property type="component" value="Unassembled WGS sequence"/>
</dbReference>
<reference evidence="1 2" key="1">
    <citation type="submission" date="2015-12" db="EMBL/GenBank/DDBJ databases">
        <title>Nitrous oxide reduction kinetics distinguish bacteria harboring typical versus atypical NosZ.</title>
        <authorList>
            <person name="Yoon S."/>
            <person name="Nissen S."/>
            <person name="Park D."/>
            <person name="Sanford R.A."/>
            <person name="Loeffler F.E."/>
        </authorList>
    </citation>
    <scope>NUCLEOTIDE SEQUENCE [LARGE SCALE GENOMIC DNA]</scope>
    <source>
        <strain evidence="1 2">ATCC BAA-841</strain>
    </source>
</reference>
<dbReference type="EMBL" id="LODL01000005">
    <property type="protein sequence ID" value="KXB32433.1"/>
    <property type="molecule type" value="Genomic_DNA"/>
</dbReference>